<dbReference type="AlphaFoldDB" id="A0A5N6LYU2"/>
<dbReference type="Proteomes" id="UP000326396">
    <property type="component" value="Linkage Group LG7"/>
</dbReference>
<dbReference type="PANTHER" id="PTHR33388:SF1">
    <property type="entry name" value="PROTEIN SPEAR2"/>
    <property type="match status" value="1"/>
</dbReference>
<evidence type="ECO:0000256" key="3">
    <source>
        <dbReference type="ARBA" id="ARBA00023163"/>
    </source>
</evidence>
<dbReference type="GO" id="GO:0003700">
    <property type="term" value="F:DNA-binding transcription factor activity"/>
    <property type="evidence" value="ECO:0007669"/>
    <property type="project" value="InterPro"/>
</dbReference>
<sequence>MAHEEHISRFSSRSGSGGGGGGGGTLSKKLKHNKVPQRGMGVAQLEKLIFEERQLKDAGVLIHDPIKFRRPAIPLPPPFPPNRLPLISNSDGMNSDFVHMSSGSGNNCGGLYNFDGVKLNSNQNRNQYSIAISTNQGGLCYESNPLIHQPCSSSMVSSLSKELFYGQNNPERCQMVGLKRSYPFPIENIPIPSFNCKIPSAYVSHLSKTDESTSKNPLSLGYIRDEKTKKLIDENDDLAKDFLTLAPPKPSPPSHSKLKEKLQPLRETNQLSYQGQTRDPEWLDQLALHNFFPAAKTHGTNNYETDEYVDLSLKL</sequence>
<dbReference type="EMBL" id="SZYD01000017">
    <property type="protein sequence ID" value="KAD3066797.1"/>
    <property type="molecule type" value="Genomic_DNA"/>
</dbReference>
<evidence type="ECO:0000256" key="4">
    <source>
        <dbReference type="SAM" id="MobiDB-lite"/>
    </source>
</evidence>
<dbReference type="OrthoDB" id="1926221at2759"/>
<dbReference type="InterPro" id="IPR040356">
    <property type="entry name" value="SPEAR"/>
</dbReference>
<evidence type="ECO:0000256" key="2">
    <source>
        <dbReference type="ARBA" id="ARBA00023015"/>
    </source>
</evidence>
<feature type="region of interest" description="Disordered" evidence="4">
    <location>
        <begin position="1"/>
        <end position="35"/>
    </location>
</feature>
<evidence type="ECO:0000313" key="6">
    <source>
        <dbReference type="Proteomes" id="UP000326396"/>
    </source>
</evidence>
<organism evidence="5 6">
    <name type="scientific">Mikania micrantha</name>
    <name type="common">bitter vine</name>
    <dbReference type="NCBI Taxonomy" id="192012"/>
    <lineage>
        <taxon>Eukaryota</taxon>
        <taxon>Viridiplantae</taxon>
        <taxon>Streptophyta</taxon>
        <taxon>Embryophyta</taxon>
        <taxon>Tracheophyta</taxon>
        <taxon>Spermatophyta</taxon>
        <taxon>Magnoliopsida</taxon>
        <taxon>eudicotyledons</taxon>
        <taxon>Gunneridae</taxon>
        <taxon>Pentapetalae</taxon>
        <taxon>asterids</taxon>
        <taxon>campanulids</taxon>
        <taxon>Asterales</taxon>
        <taxon>Asteraceae</taxon>
        <taxon>Asteroideae</taxon>
        <taxon>Heliantheae alliance</taxon>
        <taxon>Eupatorieae</taxon>
        <taxon>Mikania</taxon>
    </lineage>
</organism>
<keyword evidence="3" id="KW-0804">Transcription</keyword>
<feature type="compositionally biased region" description="Gly residues" evidence="4">
    <location>
        <begin position="15"/>
        <end position="25"/>
    </location>
</feature>
<evidence type="ECO:0000256" key="1">
    <source>
        <dbReference type="ARBA" id="ARBA00022491"/>
    </source>
</evidence>
<dbReference type="PANTHER" id="PTHR33388">
    <property type="entry name" value="OS01G0212500 PROTEIN"/>
    <property type="match status" value="1"/>
</dbReference>
<accession>A0A5N6LYU2</accession>
<name>A0A5N6LYU2_9ASTR</name>
<keyword evidence="6" id="KW-1185">Reference proteome</keyword>
<reference evidence="5 6" key="1">
    <citation type="submission" date="2019-05" db="EMBL/GenBank/DDBJ databases">
        <title>Mikania micrantha, genome provides insights into the molecular mechanism of rapid growth.</title>
        <authorList>
            <person name="Liu B."/>
        </authorList>
    </citation>
    <scope>NUCLEOTIDE SEQUENCE [LARGE SCALE GENOMIC DNA]</scope>
    <source>
        <strain evidence="5">NLD-2019</strain>
        <tissue evidence="5">Leaf</tissue>
    </source>
</reference>
<keyword evidence="1" id="KW-0678">Repressor</keyword>
<protein>
    <recommendedName>
        <fullName evidence="7">SPOROCYTELESS-like EAR-containing protein 1</fullName>
    </recommendedName>
</protein>
<evidence type="ECO:0000313" key="5">
    <source>
        <dbReference type="EMBL" id="KAD3066797.1"/>
    </source>
</evidence>
<gene>
    <name evidence="5" type="ORF">E3N88_34677</name>
</gene>
<evidence type="ECO:0008006" key="7">
    <source>
        <dbReference type="Google" id="ProtNLM"/>
    </source>
</evidence>
<keyword evidence="2" id="KW-0805">Transcription regulation</keyword>
<comment type="caution">
    <text evidence="5">The sequence shown here is derived from an EMBL/GenBank/DDBJ whole genome shotgun (WGS) entry which is preliminary data.</text>
</comment>
<proteinExistence type="predicted"/>